<dbReference type="AlphaFoldDB" id="A0ABD6CQR2"/>
<dbReference type="EMBL" id="JBHUDK010000015">
    <property type="protein sequence ID" value="MFD1600513.1"/>
    <property type="molecule type" value="Genomic_DNA"/>
</dbReference>
<dbReference type="InterPro" id="IPR053563">
    <property type="entry name" value="Glycerol_resp_trans_regulator"/>
</dbReference>
<comment type="caution">
    <text evidence="6">The sequence shown here is derived from an EMBL/GenBank/DDBJ whole genome shotgun (WGS) entry which is preliminary data.</text>
</comment>
<keyword evidence="1" id="KW-0678">Repressor</keyword>
<dbReference type="RefSeq" id="WP_256422252.1">
    <property type="nucleotide sequence ID" value="NZ_JANHDI010000011.1"/>
</dbReference>
<evidence type="ECO:0000313" key="6">
    <source>
        <dbReference type="EMBL" id="MFD1600513.1"/>
    </source>
</evidence>
<accession>A0ABD6CQR2</accession>
<evidence type="ECO:0000313" key="7">
    <source>
        <dbReference type="Proteomes" id="UP001597085"/>
    </source>
</evidence>
<dbReference type="InterPro" id="IPR014036">
    <property type="entry name" value="DeoR-like_C"/>
</dbReference>
<reference evidence="6 7" key="1">
    <citation type="journal article" date="2019" name="Int. J. Syst. Evol. Microbiol.">
        <title>The Global Catalogue of Microorganisms (GCM) 10K type strain sequencing project: providing services to taxonomists for standard genome sequencing and annotation.</title>
        <authorList>
            <consortium name="The Broad Institute Genomics Platform"/>
            <consortium name="The Broad Institute Genome Sequencing Center for Infectious Disease"/>
            <person name="Wu L."/>
            <person name="Ma J."/>
        </authorList>
    </citation>
    <scope>NUCLEOTIDE SEQUENCE [LARGE SCALE GENOMIC DNA]</scope>
    <source>
        <strain evidence="6 7">CGMCC 1.12121</strain>
    </source>
</reference>
<dbReference type="SMART" id="SM01134">
    <property type="entry name" value="DeoRC"/>
    <property type="match status" value="1"/>
</dbReference>
<dbReference type="InterPro" id="IPR037171">
    <property type="entry name" value="NagB/RpiA_transferase-like"/>
</dbReference>
<dbReference type="SUPFAM" id="SSF100950">
    <property type="entry name" value="NagB/RpiA/CoA transferase-like"/>
    <property type="match status" value="1"/>
</dbReference>
<evidence type="ECO:0000256" key="4">
    <source>
        <dbReference type="ARBA" id="ARBA00023163"/>
    </source>
</evidence>
<dbReference type="CDD" id="cd00090">
    <property type="entry name" value="HTH_ARSR"/>
    <property type="match status" value="1"/>
</dbReference>
<feature type="domain" description="HTH deoR-type" evidence="5">
    <location>
        <begin position="3"/>
        <end position="58"/>
    </location>
</feature>
<dbReference type="InterPro" id="IPR050313">
    <property type="entry name" value="Carb_Metab_HTH_regulators"/>
</dbReference>
<keyword evidence="4" id="KW-0804">Transcription</keyword>
<evidence type="ECO:0000256" key="1">
    <source>
        <dbReference type="ARBA" id="ARBA00022491"/>
    </source>
</evidence>
<dbReference type="InterPro" id="IPR001034">
    <property type="entry name" value="DeoR_HTH"/>
</dbReference>
<dbReference type="Proteomes" id="UP001597085">
    <property type="component" value="Unassembled WGS sequence"/>
</dbReference>
<dbReference type="Pfam" id="PF00455">
    <property type="entry name" value="DeoRC"/>
    <property type="match status" value="1"/>
</dbReference>
<evidence type="ECO:0000259" key="5">
    <source>
        <dbReference type="PROSITE" id="PS51000"/>
    </source>
</evidence>
<dbReference type="NCBIfam" id="NF041397">
    <property type="entry name" value="TranRegGlpR_Halo"/>
    <property type="match status" value="1"/>
</dbReference>
<dbReference type="GO" id="GO:0003677">
    <property type="term" value="F:DNA binding"/>
    <property type="evidence" value="ECO:0007669"/>
    <property type="project" value="UniProtKB-KW"/>
</dbReference>
<dbReference type="PROSITE" id="PS00894">
    <property type="entry name" value="HTH_DEOR_1"/>
    <property type="match status" value="1"/>
</dbReference>
<keyword evidence="3" id="KW-0238">DNA-binding</keyword>
<organism evidence="6 7">
    <name type="scientific">Halobellus rarus</name>
    <dbReference type="NCBI Taxonomy" id="1126237"/>
    <lineage>
        <taxon>Archaea</taxon>
        <taxon>Methanobacteriati</taxon>
        <taxon>Methanobacteriota</taxon>
        <taxon>Stenosarchaea group</taxon>
        <taxon>Halobacteria</taxon>
        <taxon>Halobacteriales</taxon>
        <taxon>Haloferacaceae</taxon>
        <taxon>Halobellus</taxon>
    </lineage>
</organism>
<sequence>MLPEKRREYIVELVIEENGCTVSELAEELDISETTVRRDLDELADRNSINRTHGGAVPVVERLSDYERRTIQNREAKETIAKRAVKEIHNEQVVLLDAGSTTQAIGSEIPKDYNISVVTNNPPVASRLAEAETEVFLTGGRYNEDHNFLVGRLAEEAIEQMNFDLAFIGVEGIHSDGLTTVFNDAARIKELMVKNSRRVVVVADHSKIGARSVIQFADLSDVDMVITDKPIAHDLRESLVEAGIEVTDDLD</sequence>
<dbReference type="PRINTS" id="PR00037">
    <property type="entry name" value="HTHLACR"/>
</dbReference>
<dbReference type="Gene3D" id="1.10.10.10">
    <property type="entry name" value="Winged helix-like DNA-binding domain superfamily/Winged helix DNA-binding domain"/>
    <property type="match status" value="1"/>
</dbReference>
<dbReference type="InterPro" id="IPR036390">
    <property type="entry name" value="WH_DNA-bd_sf"/>
</dbReference>
<gene>
    <name evidence="6" type="primary">glpR</name>
    <name evidence="6" type="ORF">ACFSBX_16350</name>
</gene>
<evidence type="ECO:0000256" key="2">
    <source>
        <dbReference type="ARBA" id="ARBA00023015"/>
    </source>
</evidence>
<dbReference type="InterPro" id="IPR011991">
    <property type="entry name" value="ArsR-like_HTH"/>
</dbReference>
<evidence type="ECO:0000256" key="3">
    <source>
        <dbReference type="ARBA" id="ARBA00023125"/>
    </source>
</evidence>
<dbReference type="PANTHER" id="PTHR30363">
    <property type="entry name" value="HTH-TYPE TRANSCRIPTIONAL REGULATOR SRLR-RELATED"/>
    <property type="match status" value="1"/>
</dbReference>
<dbReference type="SMART" id="SM00420">
    <property type="entry name" value="HTH_DEOR"/>
    <property type="match status" value="1"/>
</dbReference>
<name>A0ABD6CQR2_9EURY</name>
<keyword evidence="7" id="KW-1185">Reference proteome</keyword>
<dbReference type="InterPro" id="IPR018356">
    <property type="entry name" value="Tscrpt_reg_HTH_DeoR_CS"/>
</dbReference>
<dbReference type="PROSITE" id="PS51000">
    <property type="entry name" value="HTH_DEOR_2"/>
    <property type="match status" value="1"/>
</dbReference>
<dbReference type="Gene3D" id="3.40.50.1360">
    <property type="match status" value="1"/>
</dbReference>
<protein>
    <submittedName>
        <fullName evidence="6">HTH-type transcriptional regulator GlpR</fullName>
    </submittedName>
</protein>
<dbReference type="InterPro" id="IPR036388">
    <property type="entry name" value="WH-like_DNA-bd_sf"/>
</dbReference>
<keyword evidence="2" id="KW-0805">Transcription regulation</keyword>
<dbReference type="SUPFAM" id="SSF46785">
    <property type="entry name" value="Winged helix' DNA-binding domain"/>
    <property type="match status" value="1"/>
</dbReference>
<dbReference type="PANTHER" id="PTHR30363:SF4">
    <property type="entry name" value="GLYCEROL-3-PHOSPHATE REGULON REPRESSOR"/>
    <property type="match status" value="1"/>
</dbReference>
<dbReference type="Pfam" id="PF08220">
    <property type="entry name" value="HTH_DeoR"/>
    <property type="match status" value="1"/>
</dbReference>
<proteinExistence type="predicted"/>